<keyword evidence="1" id="KW-0732">Signal</keyword>
<dbReference type="EMBL" id="ML976006">
    <property type="protein sequence ID" value="KAF1945937.1"/>
    <property type="molecule type" value="Genomic_DNA"/>
</dbReference>
<accession>A0A6A5TAL4</accession>
<dbReference type="AlphaFoldDB" id="A0A6A5TAL4"/>
<organism evidence="2 3">
    <name type="scientific">Clathrospora elynae</name>
    <dbReference type="NCBI Taxonomy" id="706981"/>
    <lineage>
        <taxon>Eukaryota</taxon>
        <taxon>Fungi</taxon>
        <taxon>Dikarya</taxon>
        <taxon>Ascomycota</taxon>
        <taxon>Pezizomycotina</taxon>
        <taxon>Dothideomycetes</taxon>
        <taxon>Pleosporomycetidae</taxon>
        <taxon>Pleosporales</taxon>
        <taxon>Diademaceae</taxon>
        <taxon>Clathrospora</taxon>
    </lineage>
</organism>
<evidence type="ECO:0000313" key="2">
    <source>
        <dbReference type="EMBL" id="KAF1945937.1"/>
    </source>
</evidence>
<dbReference type="Proteomes" id="UP000800038">
    <property type="component" value="Unassembled WGS sequence"/>
</dbReference>
<sequence>MWLYVSFILSCSVLYSSCVANIDRTCQDLIKGIYLSFLPGRLRLRACVRPFLIYVYIFRGRNHVRKTRHTLRTHLKLNAFRYPISNHGN</sequence>
<feature type="chain" id="PRO_5025438781" description="Secreted protein" evidence="1">
    <location>
        <begin position="19"/>
        <end position="89"/>
    </location>
</feature>
<evidence type="ECO:0008006" key="4">
    <source>
        <dbReference type="Google" id="ProtNLM"/>
    </source>
</evidence>
<name>A0A6A5TAL4_9PLEO</name>
<proteinExistence type="predicted"/>
<evidence type="ECO:0000256" key="1">
    <source>
        <dbReference type="SAM" id="SignalP"/>
    </source>
</evidence>
<feature type="signal peptide" evidence="1">
    <location>
        <begin position="1"/>
        <end position="18"/>
    </location>
</feature>
<protein>
    <recommendedName>
        <fullName evidence="4">Secreted protein</fullName>
    </recommendedName>
</protein>
<gene>
    <name evidence="2" type="ORF">EJ02DRAFT_13727</name>
</gene>
<reference evidence="2" key="1">
    <citation type="journal article" date="2020" name="Stud. Mycol.">
        <title>101 Dothideomycetes genomes: a test case for predicting lifestyles and emergence of pathogens.</title>
        <authorList>
            <person name="Haridas S."/>
            <person name="Albert R."/>
            <person name="Binder M."/>
            <person name="Bloem J."/>
            <person name="Labutti K."/>
            <person name="Salamov A."/>
            <person name="Andreopoulos B."/>
            <person name="Baker S."/>
            <person name="Barry K."/>
            <person name="Bills G."/>
            <person name="Bluhm B."/>
            <person name="Cannon C."/>
            <person name="Castanera R."/>
            <person name="Culley D."/>
            <person name="Daum C."/>
            <person name="Ezra D."/>
            <person name="Gonzalez J."/>
            <person name="Henrissat B."/>
            <person name="Kuo A."/>
            <person name="Liang C."/>
            <person name="Lipzen A."/>
            <person name="Lutzoni F."/>
            <person name="Magnuson J."/>
            <person name="Mondo S."/>
            <person name="Nolan M."/>
            <person name="Ohm R."/>
            <person name="Pangilinan J."/>
            <person name="Park H.-J."/>
            <person name="Ramirez L."/>
            <person name="Alfaro M."/>
            <person name="Sun H."/>
            <person name="Tritt A."/>
            <person name="Yoshinaga Y."/>
            <person name="Zwiers L.-H."/>
            <person name="Turgeon B."/>
            <person name="Goodwin S."/>
            <person name="Spatafora J."/>
            <person name="Crous P."/>
            <person name="Grigoriev I."/>
        </authorList>
    </citation>
    <scope>NUCLEOTIDE SEQUENCE</scope>
    <source>
        <strain evidence="2">CBS 161.51</strain>
    </source>
</reference>
<keyword evidence="3" id="KW-1185">Reference proteome</keyword>
<evidence type="ECO:0000313" key="3">
    <source>
        <dbReference type="Proteomes" id="UP000800038"/>
    </source>
</evidence>